<feature type="compositionally biased region" description="Polar residues" evidence="1">
    <location>
        <begin position="716"/>
        <end position="731"/>
    </location>
</feature>
<comment type="caution">
    <text evidence="2">The sequence shown here is derived from an EMBL/GenBank/DDBJ whole genome shotgun (WGS) entry which is preliminary data.</text>
</comment>
<feature type="compositionally biased region" description="Polar residues" evidence="1">
    <location>
        <begin position="495"/>
        <end position="517"/>
    </location>
</feature>
<evidence type="ECO:0000313" key="3">
    <source>
        <dbReference type="Proteomes" id="UP001151760"/>
    </source>
</evidence>
<accession>A0ABQ5G673</accession>
<name>A0ABQ5G673_9ASTR</name>
<reference evidence="2" key="1">
    <citation type="journal article" date="2022" name="Int. J. Mol. Sci.">
        <title>Draft Genome of Tanacetum Coccineum: Genomic Comparison of Closely Related Tanacetum-Family Plants.</title>
        <authorList>
            <person name="Yamashiro T."/>
            <person name="Shiraishi A."/>
            <person name="Nakayama K."/>
            <person name="Satake H."/>
        </authorList>
    </citation>
    <scope>NUCLEOTIDE SEQUENCE</scope>
</reference>
<dbReference type="Proteomes" id="UP001151760">
    <property type="component" value="Unassembled WGS sequence"/>
</dbReference>
<protein>
    <submittedName>
        <fullName evidence="2">Ribonuclease H-like domain-containing protein</fullName>
    </submittedName>
</protein>
<dbReference type="EMBL" id="BQNB010018123">
    <property type="protein sequence ID" value="GJT70919.1"/>
    <property type="molecule type" value="Genomic_DNA"/>
</dbReference>
<evidence type="ECO:0000313" key="2">
    <source>
        <dbReference type="EMBL" id="GJT70919.1"/>
    </source>
</evidence>
<evidence type="ECO:0000256" key="1">
    <source>
        <dbReference type="SAM" id="MobiDB-lite"/>
    </source>
</evidence>
<feature type="region of interest" description="Disordered" evidence="1">
    <location>
        <begin position="453"/>
        <end position="537"/>
    </location>
</feature>
<feature type="region of interest" description="Disordered" evidence="1">
    <location>
        <begin position="704"/>
        <end position="742"/>
    </location>
</feature>
<keyword evidence="3" id="KW-1185">Reference proteome</keyword>
<reference evidence="2" key="2">
    <citation type="submission" date="2022-01" db="EMBL/GenBank/DDBJ databases">
        <authorList>
            <person name="Yamashiro T."/>
            <person name="Shiraishi A."/>
            <person name="Satake H."/>
            <person name="Nakayama K."/>
        </authorList>
    </citation>
    <scope>NUCLEOTIDE SEQUENCE</scope>
</reference>
<dbReference type="PANTHER" id="PTHR11439">
    <property type="entry name" value="GAG-POL-RELATED RETROTRANSPOSON"/>
    <property type="match status" value="1"/>
</dbReference>
<proteinExistence type="predicted"/>
<organism evidence="2 3">
    <name type="scientific">Tanacetum coccineum</name>
    <dbReference type="NCBI Taxonomy" id="301880"/>
    <lineage>
        <taxon>Eukaryota</taxon>
        <taxon>Viridiplantae</taxon>
        <taxon>Streptophyta</taxon>
        <taxon>Embryophyta</taxon>
        <taxon>Tracheophyta</taxon>
        <taxon>Spermatophyta</taxon>
        <taxon>Magnoliopsida</taxon>
        <taxon>eudicotyledons</taxon>
        <taxon>Gunneridae</taxon>
        <taxon>Pentapetalae</taxon>
        <taxon>asterids</taxon>
        <taxon>campanulids</taxon>
        <taxon>Asterales</taxon>
        <taxon>Asteraceae</taxon>
        <taxon>Asteroideae</taxon>
        <taxon>Anthemideae</taxon>
        <taxon>Anthemidinae</taxon>
        <taxon>Tanacetum</taxon>
    </lineage>
</organism>
<sequence>MGGACRRAYVINGGILYSVVSSTMNQLHQLKCNKSISSTSSSRCMEGEYRNWNLQKKFQLEMMELFRDGHIPKRQIKKYHEWDESKEIWEAIRTRFGGNANSKKMQKAVFKQQFEAFKISNSEGLEKGYDRFQQLLSQLEAHGAEVSTEDANHKFLRSLPPAWSNLAMTMRTNPEIDTLSIDDLYNNLRVFEQEIQGASKTSSSAQNVAFVSQSKSSTNKAKSGFTSAYSTCTPSTSSTNIPEKEVLAGFADEVIYSLFAKQSEDWDLLHEDLEQIDDVDIEEMDINWQIAMIAIRMKKFYKKTGRRVRVDGKTPVGFDKKKLECFNCHNTGHFAREYGFVDYVRWDCQLGREQLKLGKTNHALMATAQAMRNENLSKKRNNAKTLDSWKDASKNLWRLIESGMSSNSKVGLGFEIQSNKEVLSYEEEMNFSVFNCSKEDSIGKPLYSRFTKTNDFKGVPHPLSGDYTPKPQEEIDDSLYVYGKKGPQKPDISVSDDNSSEHSTCQSNDSEGSCGNTSEHSFETESESLSVPNEMSTSRLVVTNEKVVSELQDVEPSCAKHVKTPRQPLKDKETQKVNRKNWNDMMERELGEGYSFTKKKCFVCGSLSHLIKDCDYYEKKMARRSLCKRVFNTGNGVAKPVWTNANRVNHANKFVPRSVQLNAGRPNFNSVRPNINTGRTNINSVRPKVNAVRPKVNVVSPTVNTVRSRQPVPHKISNSVSPKRPQMNQINQRRDFSKSHSSVRRPFAKTTAQMSHSNAVMGIWGSVTSDQLRLGRIQWGILLPLEILLKVPRHHNMYSFDMKTPTPAKGFACLIAKATSDESKIWHRRFSWVFFLASKDETSGILQTFIRQIENQLSHRVKIIRSDNGTEFKNRDMLEFCETRIKQEYSNARPSPTKWNVFTYAIASEIFQSETGIFDEASYDEEGVITDFNSLPIEIEVSPTPTLRIHNIHPKSQILGDPKSAVQTRSKVQNKSGAHALLSHIQKQHNKQSQDNNIVCLALFYSQRGPKKIAKALQDDNVMSRQPALVLVDPDYPKKVYKVVKALYGLHQAPRAWAYSNSDYGGPTLTGKPQQLVCQFLGQRLISWHVRNRQYLATSTTEAEYVAAANCCGQVLWVQNQLLDYGFNFMNTKIHIDNESTICIVKNPVYHSKTKHIEIRHHFIRDCYEKRLISVEKIHTDLKVADLLTKPFDGPRFNYLVVSIGFAEIVDFLRGSNLRYALTSNPPIYDSLVKQFWQTATTNTIADGTLEIHATIDTKGWENAILKLTKLTMDTVIVEVSQEGKIGYSFYQQKVKASGEEQVEDISPNTLEVAKTLSKVASLKPRSIDKGRRYKKRKEAKGKKVVSSLDFQEEVNTGAEQVNAAQGVSTCSEQVSTVESPKKYKEQFLQEEASLLKQYEVGYFAKRRGAKHVSFGILSRQQRIAEEEELNEHRRKEKSDSVWSSALHKCLHTSCDKDDSEVQMKVVSQEESVQVKPRSSPFWWPKDWLLKSGMANCTKLSVAVLNIYTGLSHPTIITSPRRGQETSCLNFSTPSSLYSTIHISITKDTISPSSRHYHLHRSLTCVTTWLAYSSSLGLSGWFTMIWLERCDTIHFSSITTTYFITPLQFLSFDHRSDMPRLTTVHLGRGWGVGQLSCMRLEEGSSAAATMDPSRGVRADYGFVVIWIK</sequence>
<dbReference type="PANTHER" id="PTHR11439:SF495">
    <property type="entry name" value="REVERSE TRANSCRIPTASE, RNA-DEPENDENT DNA POLYMERASE-RELATED"/>
    <property type="match status" value="1"/>
</dbReference>
<dbReference type="SUPFAM" id="SSF53098">
    <property type="entry name" value="Ribonuclease H-like"/>
    <property type="match status" value="1"/>
</dbReference>
<gene>
    <name evidence="2" type="ORF">Tco_1030205</name>
</gene>
<dbReference type="Gene3D" id="3.30.420.10">
    <property type="entry name" value="Ribonuclease H-like superfamily/Ribonuclease H"/>
    <property type="match status" value="1"/>
</dbReference>
<dbReference type="CDD" id="cd09272">
    <property type="entry name" value="RNase_HI_RT_Ty1"/>
    <property type="match status" value="1"/>
</dbReference>
<dbReference type="InterPro" id="IPR012337">
    <property type="entry name" value="RNaseH-like_sf"/>
</dbReference>
<dbReference type="Pfam" id="PF14223">
    <property type="entry name" value="Retrotran_gag_2"/>
    <property type="match status" value="1"/>
</dbReference>
<dbReference type="InterPro" id="IPR036397">
    <property type="entry name" value="RNaseH_sf"/>
</dbReference>